<dbReference type="PANTHER" id="PTHR22683:SF1">
    <property type="entry name" value="TYPE VII SECRETION SYSTEM PROTEIN ESSC"/>
    <property type="match status" value="1"/>
</dbReference>
<feature type="binding site" evidence="4">
    <location>
        <begin position="529"/>
        <end position="536"/>
    </location>
    <ligand>
        <name>ATP</name>
        <dbReference type="ChEBI" id="CHEBI:30616"/>
    </ligand>
</feature>
<dbReference type="InterPro" id="IPR050206">
    <property type="entry name" value="FtsK/SpoIIIE/SftA"/>
</dbReference>
<dbReference type="InterPro" id="IPR027417">
    <property type="entry name" value="P-loop_NTPase"/>
</dbReference>
<dbReference type="InterPro" id="IPR023839">
    <property type="entry name" value="Firmicutes_EssC_C"/>
</dbReference>
<dbReference type="SUPFAM" id="SSF52540">
    <property type="entry name" value="P-loop containing nucleoside triphosphate hydrolases"/>
    <property type="match status" value="2"/>
</dbReference>
<evidence type="ECO:0000313" key="8">
    <source>
        <dbReference type="EMBL" id="TDW08587.1"/>
    </source>
</evidence>
<evidence type="ECO:0000313" key="9">
    <source>
        <dbReference type="Proteomes" id="UP000294743"/>
    </source>
</evidence>
<keyword evidence="1" id="KW-0677">Repeat</keyword>
<evidence type="ECO:0000259" key="7">
    <source>
        <dbReference type="PROSITE" id="PS50901"/>
    </source>
</evidence>
<dbReference type="Pfam" id="PF01580">
    <property type="entry name" value="FtsK_SpoIIIE"/>
    <property type="match status" value="2"/>
</dbReference>
<keyword evidence="6" id="KW-1133">Transmembrane helix</keyword>
<keyword evidence="6" id="KW-0812">Transmembrane</keyword>
<feature type="domain" description="FtsK" evidence="7">
    <location>
        <begin position="850"/>
        <end position="1035"/>
    </location>
</feature>
<keyword evidence="3 4" id="KW-0067">ATP-binding</keyword>
<feature type="binding site" evidence="4">
    <location>
        <begin position="867"/>
        <end position="874"/>
    </location>
    <ligand>
        <name>ATP</name>
        <dbReference type="ChEBI" id="CHEBI:30616"/>
    </ligand>
</feature>
<keyword evidence="9" id="KW-1185">Reference proteome</keyword>
<evidence type="ECO:0000256" key="1">
    <source>
        <dbReference type="ARBA" id="ARBA00022737"/>
    </source>
</evidence>
<dbReference type="OrthoDB" id="9807790at2"/>
<sequence length="1348" mass="153698">MNGVQVCDELLNVNEGDVILIECLMFQVHKTSITLIGNHDEYTTNLFPIEEEVQMSDFPMYRRSPRIVKRTKEEKISIAAPPASEKMSKGGLAKVIIPPLVTGAGTVAMGIMMPRGPYIYIGLASTFVSLVFSISSFINEKKEHKKNNKRRQEVYEKYLLRTRNTLERLRIDEEESFRYHNPSIPEIENLVNAYSSRIYEKDVDHDDFLEVCVGHRNEHRTFSVSVSANELDIEKDELLDEAREIESEYKEYEQKPIHINLKKSHLGIVGDHEEIHQQLKQIMAQVTFFHSYHDVEFIFLYNETYKQEFDYVKWYPHFKISAVNVTGNIYNETVRDQVLGSLTQILKQRRDIREEKKRESSYSPHYIIIIDENHLIMNHSIMEYLQEDTTDLGFTLIYSARQRADLPENIKTVLLAEDMHTSTLLMNHGEMMNKRMKAVELEQVDLQKMARNLSVLNHQKGIRSQIPESITFFDMYHVNHPREFGIEERWMQNQSHKSLAVPLGVRAKDDIVELNLHEKAHGPHGLVAGTTGSGKSEIVQSYILSLAVNFHPHEVGFLLIDYKGGGMASLFKDLPHLLGTITNLDGSESMRALASIKSELQRRQRIFNEHNVNNIIQYNKLFKSGKASEPLPSLFIISDEFAELKKEQPEFMSELVSAARIGRSLGVKLILATQKPSGVVDDQIWSNSKFKLALKVQDENDSKEVIKTSDAAYITQAGRAYLQVGNNEIYELFQSAWSGATYKDANEEDIVYDLVYQVNDIGQAQLINKDLSTDDDINAVSKSQLDVTVDYIHEIYQQRGEVEVMKPWLPSLETQIVSPHLHEIQALEQFATLQLCCPVGIVDIPEEQLQNEFELNYLKDGNVAVFASSGFGKSFTLGTIMTTLAACNNPQLMNFYIIDLGNSALIPYVNLPHTADYMTFDSIEKITKFAKMINATIAERKKLFAKEMVQNYETYNEMFPQSPLKAIMIFLDNYDVVKELPVDLEDFILRISRDGPGLGIYITISATRSNAVRYATLNNFKTKIAQYMYDAMEINSIVGRSKYSLPEIKGRAMVKLANVNTMQVYSPVAFESNIEFTTKIKQLIEEIHQAYHGEQVMGIPVLPEVFTTNDFAQYPHESEVDIKLGLDVNDVTVCDASIQASPYLIIGPVASGKTNVMSNFITQVKDGQTVYILDSSRMELYQHAKMDGVHYATSDEQIQTFVEELISEVENRKLEFADEHQNSGIGPNEFYSTLPKYMIFIEDVDDFVSKVEKKYPKFVDTLRESTNVGIKLIATAQATKLRGYDDITKFFKGSTNGLVLVNQGNHSIFPVRSQRDYPPFGQALLFNNGDYRNTLLPKYVNKGDNINE</sequence>
<gene>
    <name evidence="8" type="ORF">EDD63_1693</name>
</gene>
<reference evidence="8 9" key="1">
    <citation type="submission" date="2019-03" db="EMBL/GenBank/DDBJ databases">
        <title>Genomic Encyclopedia of Type Strains, Phase IV (KMG-IV): sequencing the most valuable type-strain genomes for metagenomic binning, comparative biology and taxonomic classification.</title>
        <authorList>
            <person name="Goeker M."/>
        </authorList>
    </citation>
    <scope>NUCLEOTIDE SEQUENCE [LARGE SCALE GENOMIC DNA]</scope>
    <source>
        <strain evidence="8 9">DSM 28867</strain>
    </source>
</reference>
<proteinExistence type="predicted"/>
<dbReference type="Proteomes" id="UP000294743">
    <property type="component" value="Unassembled WGS sequence"/>
</dbReference>
<dbReference type="NCBIfam" id="TIGR03928">
    <property type="entry name" value="T7_EssCb_Firm"/>
    <property type="match status" value="1"/>
</dbReference>
<dbReference type="RefSeq" id="WP_134171397.1">
    <property type="nucleotide sequence ID" value="NZ_SODD01000069.1"/>
</dbReference>
<feature type="domain" description="FtsK" evidence="7">
    <location>
        <begin position="509"/>
        <end position="703"/>
    </location>
</feature>
<feature type="transmembrane region" description="Helical" evidence="6">
    <location>
        <begin position="118"/>
        <end position="138"/>
    </location>
</feature>
<comment type="caution">
    <text evidence="8">The sequence shown here is derived from an EMBL/GenBank/DDBJ whole genome shotgun (WGS) entry which is preliminary data.</text>
</comment>
<dbReference type="EMBL" id="SODD01000069">
    <property type="protein sequence ID" value="TDW08587.1"/>
    <property type="molecule type" value="Genomic_DNA"/>
</dbReference>
<keyword evidence="2 4" id="KW-0547">Nucleotide-binding</keyword>
<dbReference type="GO" id="GO:0003677">
    <property type="term" value="F:DNA binding"/>
    <property type="evidence" value="ECO:0007669"/>
    <property type="project" value="InterPro"/>
</dbReference>
<dbReference type="InterPro" id="IPR002543">
    <property type="entry name" value="FtsK_dom"/>
</dbReference>
<dbReference type="Gene3D" id="3.40.50.300">
    <property type="entry name" value="P-loop containing nucleotide triphosphate hydrolases"/>
    <property type="match status" value="4"/>
</dbReference>
<dbReference type="GO" id="GO:0005524">
    <property type="term" value="F:ATP binding"/>
    <property type="evidence" value="ECO:0007669"/>
    <property type="project" value="UniProtKB-UniRule"/>
</dbReference>
<evidence type="ECO:0000256" key="6">
    <source>
        <dbReference type="SAM" id="Phobius"/>
    </source>
</evidence>
<evidence type="ECO:0000256" key="3">
    <source>
        <dbReference type="ARBA" id="ARBA00022840"/>
    </source>
</evidence>
<protein>
    <submittedName>
        <fullName evidence="8">S-DNA-T family DNA segregation ATPase FtsK/SpoIIIE</fullName>
    </submittedName>
</protein>
<evidence type="ECO:0000256" key="4">
    <source>
        <dbReference type="PROSITE-ProRule" id="PRU00289"/>
    </source>
</evidence>
<dbReference type="PANTHER" id="PTHR22683">
    <property type="entry name" value="SPORULATION PROTEIN RELATED"/>
    <property type="match status" value="1"/>
</dbReference>
<evidence type="ECO:0000256" key="5">
    <source>
        <dbReference type="SAM" id="Coils"/>
    </source>
</evidence>
<keyword evidence="6" id="KW-0472">Membrane</keyword>
<evidence type="ECO:0000256" key="2">
    <source>
        <dbReference type="ARBA" id="ARBA00022741"/>
    </source>
</evidence>
<name>A0A4R7ZFB7_9FIRM</name>
<keyword evidence="5" id="KW-0175">Coiled coil</keyword>
<dbReference type="PROSITE" id="PS50901">
    <property type="entry name" value="FTSK"/>
    <property type="match status" value="2"/>
</dbReference>
<feature type="coiled-coil region" evidence="5">
    <location>
        <begin position="228"/>
        <end position="255"/>
    </location>
</feature>
<accession>A0A4R7ZFB7</accession>
<organism evidence="8 9">
    <name type="scientific">Breznakia blatticola</name>
    <dbReference type="NCBI Taxonomy" id="1754012"/>
    <lineage>
        <taxon>Bacteria</taxon>
        <taxon>Bacillati</taxon>
        <taxon>Bacillota</taxon>
        <taxon>Erysipelotrichia</taxon>
        <taxon>Erysipelotrichales</taxon>
        <taxon>Erysipelotrichaceae</taxon>
        <taxon>Breznakia</taxon>
    </lineage>
</organism>